<dbReference type="Pfam" id="PF00179">
    <property type="entry name" value="UQ_con"/>
    <property type="match status" value="1"/>
</dbReference>
<dbReference type="GO" id="GO:0005524">
    <property type="term" value="F:ATP binding"/>
    <property type="evidence" value="ECO:0007669"/>
    <property type="project" value="UniProtKB-KW"/>
</dbReference>
<evidence type="ECO:0000256" key="5">
    <source>
        <dbReference type="ARBA" id="ARBA00022679"/>
    </source>
</evidence>
<gene>
    <name evidence="16" type="ORF">V5799_033274</name>
</gene>
<keyword evidence="17" id="KW-1185">Reference proteome</keyword>
<reference evidence="16 17" key="1">
    <citation type="journal article" date="2023" name="Arcadia Sci">
        <title>De novo assembly of a long-read Amblyomma americanum tick genome.</title>
        <authorList>
            <person name="Chou S."/>
            <person name="Poskanzer K.E."/>
            <person name="Rollins M."/>
            <person name="Thuy-Boun P.S."/>
        </authorList>
    </citation>
    <scope>NUCLEOTIDE SEQUENCE [LARGE SCALE GENOMIC DNA]</scope>
    <source>
        <strain evidence="16">F_SG_1</strain>
        <tissue evidence="16">Salivary glands</tissue>
    </source>
</reference>
<dbReference type="InterPro" id="IPR000608">
    <property type="entry name" value="UBC"/>
</dbReference>
<evidence type="ECO:0000256" key="10">
    <source>
        <dbReference type="ARBA" id="ARBA00023242"/>
    </source>
</evidence>
<dbReference type="SUPFAM" id="SSF54495">
    <property type="entry name" value="UBC-like"/>
    <property type="match status" value="1"/>
</dbReference>
<dbReference type="GO" id="GO:0006915">
    <property type="term" value="P:apoptotic process"/>
    <property type="evidence" value="ECO:0007669"/>
    <property type="project" value="UniProtKB-KW"/>
</dbReference>
<evidence type="ECO:0000256" key="12">
    <source>
        <dbReference type="ARBA" id="ARBA00041798"/>
    </source>
</evidence>
<evidence type="ECO:0000256" key="1">
    <source>
        <dbReference type="ARBA" id="ARBA00004123"/>
    </source>
</evidence>
<evidence type="ECO:0000256" key="2">
    <source>
        <dbReference type="ARBA" id="ARBA00004496"/>
    </source>
</evidence>
<protein>
    <recommendedName>
        <fullName evidence="11">Ubiquitin-conjugating enzyme E2 Z</fullName>
        <ecNumber evidence="3">2.3.2.23</ecNumber>
    </recommendedName>
    <alternativeName>
        <fullName evidence="12">E2 ubiquitin-conjugating enzyme Z</fullName>
    </alternativeName>
    <alternativeName>
        <fullName evidence="14">Ubiquitin carrier protein Z</fullName>
    </alternativeName>
    <alternativeName>
        <fullName evidence="13">Ubiquitin-protein ligase Z</fullName>
    </alternativeName>
</protein>
<dbReference type="SMART" id="SM00212">
    <property type="entry name" value="UBCc"/>
    <property type="match status" value="1"/>
</dbReference>
<evidence type="ECO:0000313" key="17">
    <source>
        <dbReference type="Proteomes" id="UP001321473"/>
    </source>
</evidence>
<evidence type="ECO:0000256" key="8">
    <source>
        <dbReference type="ARBA" id="ARBA00022786"/>
    </source>
</evidence>
<organism evidence="16 17">
    <name type="scientific">Amblyomma americanum</name>
    <name type="common">Lone star tick</name>
    <dbReference type="NCBI Taxonomy" id="6943"/>
    <lineage>
        <taxon>Eukaryota</taxon>
        <taxon>Metazoa</taxon>
        <taxon>Ecdysozoa</taxon>
        <taxon>Arthropoda</taxon>
        <taxon>Chelicerata</taxon>
        <taxon>Arachnida</taxon>
        <taxon>Acari</taxon>
        <taxon>Parasitiformes</taxon>
        <taxon>Ixodida</taxon>
        <taxon>Ixodoidea</taxon>
        <taxon>Ixodidae</taxon>
        <taxon>Amblyomminae</taxon>
        <taxon>Amblyomma</taxon>
    </lineage>
</organism>
<keyword evidence="8" id="KW-0833">Ubl conjugation pathway</keyword>
<evidence type="ECO:0000313" key="16">
    <source>
        <dbReference type="EMBL" id="KAK8764117.1"/>
    </source>
</evidence>
<dbReference type="PROSITE" id="PS50127">
    <property type="entry name" value="UBC_2"/>
    <property type="match status" value="1"/>
</dbReference>
<keyword evidence="7" id="KW-0547">Nucleotide-binding</keyword>
<evidence type="ECO:0000256" key="9">
    <source>
        <dbReference type="ARBA" id="ARBA00022840"/>
    </source>
</evidence>
<sequence length="339" mass="37432">MMQANLRDVNSWDPLKYETEQPSRECLLRIQKDIAEFHANPPEGVFISPEDRNVTSMHVLIVGATGTPYEGGFFQFLLRFPPDYPASPPRMRHVTTDAGRVRFNASLYNNGKVCVSALGTAHGPGWSPSQSLSSVLVAVQALMGRHPYFNGHYRQEKSNESDMYDLFVRHETLRVAVCNQVEAALEDDPHCPPPFRKLILDSFLESYVKYEDAIKDQLHMTGTEMKDTYSPSLVATFQFETLLTRLQYLKHEVVNKLQENASEAAAPAAAEVAAQAPALTTAQDTALTTAPAQAQAPGQDVAQAVAQAQHLGHLAARLGNAERASIRIKSNMSLSRRLG</sequence>
<dbReference type="GO" id="GO:0043066">
    <property type="term" value="P:negative regulation of apoptotic process"/>
    <property type="evidence" value="ECO:0007669"/>
    <property type="project" value="TreeGrafter"/>
</dbReference>
<evidence type="ECO:0000256" key="6">
    <source>
        <dbReference type="ARBA" id="ARBA00022703"/>
    </source>
</evidence>
<keyword evidence="4" id="KW-0963">Cytoplasm</keyword>
<evidence type="ECO:0000259" key="15">
    <source>
        <dbReference type="PROSITE" id="PS50127"/>
    </source>
</evidence>
<dbReference type="Proteomes" id="UP001321473">
    <property type="component" value="Unassembled WGS sequence"/>
</dbReference>
<feature type="domain" description="UBC core" evidence="15">
    <location>
        <begin position="25"/>
        <end position="186"/>
    </location>
</feature>
<dbReference type="GO" id="GO:0005737">
    <property type="term" value="C:cytoplasm"/>
    <property type="evidence" value="ECO:0007669"/>
    <property type="project" value="UniProtKB-SubCell"/>
</dbReference>
<keyword evidence="5" id="KW-0808">Transferase</keyword>
<evidence type="ECO:0000256" key="11">
    <source>
        <dbReference type="ARBA" id="ARBA00039894"/>
    </source>
</evidence>
<dbReference type="Gene3D" id="3.10.110.10">
    <property type="entry name" value="Ubiquitin Conjugating Enzyme"/>
    <property type="match status" value="1"/>
</dbReference>
<dbReference type="GO" id="GO:0005634">
    <property type="term" value="C:nucleus"/>
    <property type="evidence" value="ECO:0007669"/>
    <property type="project" value="UniProtKB-SubCell"/>
</dbReference>
<dbReference type="GO" id="GO:0061631">
    <property type="term" value="F:ubiquitin conjugating enzyme activity"/>
    <property type="evidence" value="ECO:0007669"/>
    <property type="project" value="UniProtKB-EC"/>
</dbReference>
<dbReference type="EMBL" id="JARKHS020028655">
    <property type="protein sequence ID" value="KAK8764117.1"/>
    <property type="molecule type" value="Genomic_DNA"/>
</dbReference>
<name>A0AAQ4DNS7_AMBAM</name>
<dbReference type="AlphaFoldDB" id="A0AAQ4DNS7"/>
<evidence type="ECO:0000256" key="14">
    <source>
        <dbReference type="ARBA" id="ARBA00042401"/>
    </source>
</evidence>
<evidence type="ECO:0000256" key="4">
    <source>
        <dbReference type="ARBA" id="ARBA00022490"/>
    </source>
</evidence>
<evidence type="ECO:0000256" key="3">
    <source>
        <dbReference type="ARBA" id="ARBA00012486"/>
    </source>
</evidence>
<accession>A0AAQ4DNS7</accession>
<dbReference type="PANTHER" id="PTHR46116:SF26">
    <property type="entry name" value="UBIQUITIN-CONJUGATING ENZYME E2 Z"/>
    <property type="match status" value="1"/>
</dbReference>
<dbReference type="PANTHER" id="PTHR46116">
    <property type="entry name" value="(E3-INDEPENDENT) E2 UBIQUITIN-CONJUGATING ENZYME"/>
    <property type="match status" value="1"/>
</dbReference>
<dbReference type="GO" id="GO:0004869">
    <property type="term" value="F:cysteine-type endopeptidase inhibitor activity"/>
    <property type="evidence" value="ECO:0007669"/>
    <property type="project" value="TreeGrafter"/>
</dbReference>
<comment type="subcellular location">
    <subcellularLocation>
        <location evidence="2">Cytoplasm</location>
    </subcellularLocation>
    <subcellularLocation>
        <location evidence="1">Nucleus</location>
    </subcellularLocation>
</comment>
<keyword evidence="9" id="KW-0067">ATP-binding</keyword>
<evidence type="ECO:0000256" key="13">
    <source>
        <dbReference type="ARBA" id="ARBA00042316"/>
    </source>
</evidence>
<dbReference type="CDD" id="cd23809">
    <property type="entry name" value="UBCc_UBE2Z"/>
    <property type="match status" value="1"/>
</dbReference>
<keyword evidence="6" id="KW-0053">Apoptosis</keyword>
<proteinExistence type="predicted"/>
<evidence type="ECO:0000256" key="7">
    <source>
        <dbReference type="ARBA" id="ARBA00022741"/>
    </source>
</evidence>
<comment type="caution">
    <text evidence="16">The sequence shown here is derived from an EMBL/GenBank/DDBJ whole genome shotgun (WGS) entry which is preliminary data.</text>
</comment>
<keyword evidence="10" id="KW-0539">Nucleus</keyword>
<dbReference type="EC" id="2.3.2.23" evidence="3"/>
<dbReference type="InterPro" id="IPR016135">
    <property type="entry name" value="UBQ-conjugating_enzyme/RWD"/>
</dbReference>